<name>A0A385YVP5_9BACL</name>
<dbReference type="Pfam" id="PF07963">
    <property type="entry name" value="N_methyl"/>
    <property type="match status" value="1"/>
</dbReference>
<dbReference type="KEGG" id="paek:D3873_07575"/>
<evidence type="ECO:0000256" key="2">
    <source>
        <dbReference type="ARBA" id="ARBA00023287"/>
    </source>
</evidence>
<feature type="transmembrane region" description="Helical" evidence="3">
    <location>
        <begin position="20"/>
        <end position="42"/>
    </location>
</feature>
<keyword evidence="3" id="KW-0812">Transmembrane</keyword>
<sequence>MDMLRCQTMKNEKGVTLVELLASIVLVGLFGTIIWTLFFQGFSFNETEVSKQQIQQEATLLLNGIDAVHQKGKPYSITVTPTSVILSDTNSNEILFESTRQGITYELVSITKNDVVPKTESLSIDLLVKSERNTNLTAEVKTTFRKLK</sequence>
<dbReference type="Proteomes" id="UP000265725">
    <property type="component" value="Chromosome"/>
</dbReference>
<dbReference type="EMBL" id="CP032418">
    <property type="protein sequence ID" value="AYC29758.1"/>
    <property type="molecule type" value="Genomic_DNA"/>
</dbReference>
<gene>
    <name evidence="4" type="ORF">D3873_07575</name>
</gene>
<evidence type="ECO:0000256" key="3">
    <source>
        <dbReference type="SAM" id="Phobius"/>
    </source>
</evidence>
<evidence type="ECO:0000313" key="5">
    <source>
        <dbReference type="Proteomes" id="UP000265725"/>
    </source>
</evidence>
<accession>A0A385YVP5</accession>
<dbReference type="GO" id="GO:0030420">
    <property type="term" value="P:establishment of competence for transformation"/>
    <property type="evidence" value="ECO:0007669"/>
    <property type="project" value="UniProtKB-KW"/>
</dbReference>
<evidence type="ECO:0000313" key="4">
    <source>
        <dbReference type="EMBL" id="AYC29758.1"/>
    </source>
</evidence>
<dbReference type="PROSITE" id="PS00409">
    <property type="entry name" value="PROKAR_NTER_METHYL"/>
    <property type="match status" value="1"/>
</dbReference>
<dbReference type="InterPro" id="IPR012902">
    <property type="entry name" value="N_methyl_site"/>
</dbReference>
<keyword evidence="5" id="KW-1185">Reference proteome</keyword>
<dbReference type="GO" id="GO:0009986">
    <property type="term" value="C:cell surface"/>
    <property type="evidence" value="ECO:0007669"/>
    <property type="project" value="UniProtKB-SubCell"/>
</dbReference>
<evidence type="ECO:0000256" key="1">
    <source>
        <dbReference type="ARBA" id="ARBA00004241"/>
    </source>
</evidence>
<organism evidence="4 5">
    <name type="scientific">Paenisporosarcina cavernae</name>
    <dbReference type="NCBI Taxonomy" id="2320858"/>
    <lineage>
        <taxon>Bacteria</taxon>
        <taxon>Bacillati</taxon>
        <taxon>Bacillota</taxon>
        <taxon>Bacilli</taxon>
        <taxon>Bacillales</taxon>
        <taxon>Caryophanaceae</taxon>
        <taxon>Paenisporosarcina</taxon>
    </lineage>
</organism>
<proteinExistence type="predicted"/>
<keyword evidence="3" id="KW-0472">Membrane</keyword>
<dbReference type="AlphaFoldDB" id="A0A385YVP5"/>
<keyword evidence="3" id="KW-1133">Transmembrane helix</keyword>
<keyword evidence="2" id="KW-0178">Competence</keyword>
<dbReference type="OrthoDB" id="2427473at2"/>
<protein>
    <submittedName>
        <fullName evidence="4">Type II secretion system protein</fullName>
    </submittedName>
</protein>
<reference evidence="5" key="1">
    <citation type="submission" date="2018-09" db="EMBL/GenBank/DDBJ databases">
        <authorList>
            <person name="Zhu H."/>
        </authorList>
    </citation>
    <scope>NUCLEOTIDE SEQUENCE [LARGE SCALE GENOMIC DNA]</scope>
    <source>
        <strain evidence="5">K2R23-3</strain>
    </source>
</reference>
<comment type="subcellular location">
    <subcellularLocation>
        <location evidence="1">Cell surface</location>
    </subcellularLocation>
</comment>